<feature type="domain" description="Aminoglycoside phosphotransferase" evidence="1">
    <location>
        <begin position="132"/>
        <end position="289"/>
    </location>
</feature>
<accession>A0A317C695</accession>
<evidence type="ECO:0000259" key="1">
    <source>
        <dbReference type="Pfam" id="PF01636"/>
    </source>
</evidence>
<dbReference type="AlphaFoldDB" id="A0A317C695"/>
<dbReference type="SUPFAM" id="SSF52540">
    <property type="entry name" value="P-loop containing nucleoside triphosphate hydrolases"/>
    <property type="match status" value="1"/>
</dbReference>
<dbReference type="Pfam" id="PF01636">
    <property type="entry name" value="APH"/>
    <property type="match status" value="1"/>
</dbReference>
<dbReference type="RefSeq" id="WP_109826118.1">
    <property type="nucleotide sequence ID" value="NZ_QGKL01000042.1"/>
</dbReference>
<keyword evidence="3" id="KW-1185">Reference proteome</keyword>
<organism evidence="2 3">
    <name type="scientific">Leucothrix arctica</name>
    <dbReference type="NCBI Taxonomy" id="1481894"/>
    <lineage>
        <taxon>Bacteria</taxon>
        <taxon>Pseudomonadati</taxon>
        <taxon>Pseudomonadota</taxon>
        <taxon>Gammaproteobacteria</taxon>
        <taxon>Thiotrichales</taxon>
        <taxon>Thiotrichaceae</taxon>
        <taxon>Leucothrix</taxon>
    </lineage>
</organism>
<sequence>MSHNVQPALIKNLLSNLRQSPETPSPDSVTLLETHISWIILTGSIAYKLKKPVDLGFLNFSTLAQRKYYCEEELRLNARLAPDVYLGVNTVNGSEDKPMIEGDGPVIEYAILMREFPQSAQLDNRLKQGLLSSENMEAIGTMLADFHLQLPPALLTNEYGDLAQIHQLVDDNITVLKAYLSDDETTLSSIEEWIDKQNKALAPFFIQRKQNGFIRECHGDLHLRNLIWIDDHPVAFDCLEFDESLRWIDVMCEVAFLVMDLLSRQQTALAYAFLNQYLQQTGDYAGLALLPYYISYRALVRAKIDALRDQQSGISPQEFKATETELHAYMDLALQISQYKQPTLIITRGLSASGKSSISKPLAAELGAIRIRSDVERKRLNNLKATDSAATTVETGLYSKQATQDTYHRLLEVTEQTLAAGFDVIVDAVFMHKAQRQSFQRLAEKMGYRFVILEFTASVELLKQRIVSRKKEASDADLNVLVHQLRQWQALDSDEANYCLEVSTEVPVDVNALAILTTNFPQH</sequence>
<dbReference type="Pfam" id="PF13671">
    <property type="entry name" value="AAA_33"/>
    <property type="match status" value="1"/>
</dbReference>
<dbReference type="Proteomes" id="UP000245506">
    <property type="component" value="Unassembled WGS sequence"/>
</dbReference>
<evidence type="ECO:0000313" key="2">
    <source>
        <dbReference type="EMBL" id="PWQ93799.1"/>
    </source>
</evidence>
<dbReference type="PANTHER" id="PTHR43883">
    <property type="entry name" value="SLR0207 PROTEIN"/>
    <property type="match status" value="1"/>
</dbReference>
<dbReference type="EMBL" id="QGKL01000042">
    <property type="protein sequence ID" value="PWQ93799.1"/>
    <property type="molecule type" value="Genomic_DNA"/>
</dbReference>
<dbReference type="SUPFAM" id="SSF56112">
    <property type="entry name" value="Protein kinase-like (PK-like)"/>
    <property type="match status" value="1"/>
</dbReference>
<proteinExistence type="predicted"/>
<gene>
    <name evidence="2" type="ORF">DKT75_19540</name>
</gene>
<dbReference type="Gene3D" id="3.40.50.300">
    <property type="entry name" value="P-loop containing nucleotide triphosphate hydrolases"/>
    <property type="match status" value="1"/>
</dbReference>
<keyword evidence="2" id="KW-0808">Transferase</keyword>
<dbReference type="GO" id="GO:0016740">
    <property type="term" value="F:transferase activity"/>
    <property type="evidence" value="ECO:0007669"/>
    <property type="project" value="UniProtKB-KW"/>
</dbReference>
<protein>
    <submittedName>
        <fullName evidence="2">Aminoglycoside phosphotransferase</fullName>
    </submittedName>
</protein>
<dbReference type="OrthoDB" id="9810277at2"/>
<comment type="caution">
    <text evidence="2">The sequence shown here is derived from an EMBL/GenBank/DDBJ whole genome shotgun (WGS) entry which is preliminary data.</text>
</comment>
<dbReference type="PANTHER" id="PTHR43883:SF1">
    <property type="entry name" value="GLUCONOKINASE"/>
    <property type="match status" value="1"/>
</dbReference>
<evidence type="ECO:0000313" key="3">
    <source>
        <dbReference type="Proteomes" id="UP000245506"/>
    </source>
</evidence>
<dbReference type="InterPro" id="IPR027417">
    <property type="entry name" value="P-loop_NTPase"/>
</dbReference>
<dbReference type="InterPro" id="IPR052732">
    <property type="entry name" value="Cell-binding_unc_protein"/>
</dbReference>
<dbReference type="InterPro" id="IPR011009">
    <property type="entry name" value="Kinase-like_dom_sf"/>
</dbReference>
<reference evidence="2 3" key="1">
    <citation type="submission" date="2018-05" db="EMBL/GenBank/DDBJ databases">
        <title>Leucothrix arctica sp. nov., isolated from Arctic seawater.</title>
        <authorList>
            <person name="Choi A."/>
            <person name="Baek K."/>
        </authorList>
    </citation>
    <scope>NUCLEOTIDE SEQUENCE [LARGE SCALE GENOMIC DNA]</scope>
    <source>
        <strain evidence="2 3">IMCC9719</strain>
    </source>
</reference>
<name>A0A317C695_9GAMM</name>
<dbReference type="InterPro" id="IPR002575">
    <property type="entry name" value="Aminoglycoside_PTrfase"/>
</dbReference>